<sequence length="366" mass="41448">MKKIWRIEQPELTVVNGVYRVAAVVEGQEVWFESSSSLVPSAEAFAAAFFIPALHFGKQLHVAAPLDETWLAETEQLLPVLSEWWDYPQVSPIKAAGKLPHTTSTVANCGVNRTGLCFTCGADSFYSLTQRNPPATDLVFAHGYDIPVDDQWRADVLQASIQEVAEERQVKVHVVRTNLRTHRLFKKVNWGRTHGAALSALGQLLQNHFSRLVIASSYPRHRGRPWGSSWLLDQHWSSANVEIEHDDASISRWEKLVHLANDPLPRKHLQVCWSLKSEAGNCGVCEKCLRTMVVLQIADALPLFETFPQDRSLPDLMSQLKSLPEHLWGTWIELRDVSKSQQTRAAIDRLLERSRSTKPWWRKLAG</sequence>
<dbReference type="Proteomes" id="UP000006860">
    <property type="component" value="Chromosome"/>
</dbReference>
<dbReference type="EMBL" id="CP002546">
    <property type="protein sequence ID" value="ADY60656.1"/>
    <property type="molecule type" value="Genomic_DNA"/>
</dbReference>
<dbReference type="RefSeq" id="WP_013629377.1">
    <property type="nucleotide sequence ID" value="NC_015174.1"/>
</dbReference>
<dbReference type="OrthoDB" id="396512at2"/>
<accession>F0SHX3</accession>
<protein>
    <submittedName>
        <fullName evidence="1">Uncharacterized protein</fullName>
    </submittedName>
</protein>
<dbReference type="AlphaFoldDB" id="F0SHX3"/>
<evidence type="ECO:0000313" key="2">
    <source>
        <dbReference type="Proteomes" id="UP000006860"/>
    </source>
</evidence>
<organism evidence="1 2">
    <name type="scientific">Rubinisphaera brasiliensis (strain ATCC 49424 / DSM 5305 / JCM 21570 / IAM 15109 / NBRC 103401 / IFAM 1448)</name>
    <name type="common">Planctomyces brasiliensis</name>
    <dbReference type="NCBI Taxonomy" id="756272"/>
    <lineage>
        <taxon>Bacteria</taxon>
        <taxon>Pseudomonadati</taxon>
        <taxon>Planctomycetota</taxon>
        <taxon>Planctomycetia</taxon>
        <taxon>Planctomycetales</taxon>
        <taxon>Planctomycetaceae</taxon>
        <taxon>Rubinisphaera</taxon>
    </lineage>
</organism>
<proteinExistence type="predicted"/>
<dbReference type="HOGENOM" id="CLU_741736_0_0_0"/>
<gene>
    <name evidence="1" type="ordered locus">Plabr_3059</name>
</gene>
<dbReference type="KEGG" id="pbs:Plabr_3059"/>
<dbReference type="STRING" id="756272.Plabr_3059"/>
<name>F0SHX3_RUBBR</name>
<dbReference type="eggNOG" id="ENOG5031ARV">
    <property type="taxonomic scope" value="Bacteria"/>
</dbReference>
<evidence type="ECO:0000313" key="1">
    <source>
        <dbReference type="EMBL" id="ADY60656.1"/>
    </source>
</evidence>
<keyword evidence="2" id="KW-1185">Reference proteome</keyword>
<reference evidence="2" key="1">
    <citation type="submission" date="2011-02" db="EMBL/GenBank/DDBJ databases">
        <title>The complete genome of Planctomyces brasiliensis DSM 5305.</title>
        <authorList>
            <person name="Lucas S."/>
            <person name="Copeland A."/>
            <person name="Lapidus A."/>
            <person name="Bruce D."/>
            <person name="Goodwin L."/>
            <person name="Pitluck S."/>
            <person name="Kyrpides N."/>
            <person name="Mavromatis K."/>
            <person name="Pagani I."/>
            <person name="Ivanova N."/>
            <person name="Ovchinnikova G."/>
            <person name="Lu M."/>
            <person name="Detter J.C."/>
            <person name="Han C."/>
            <person name="Land M."/>
            <person name="Hauser L."/>
            <person name="Markowitz V."/>
            <person name="Cheng J.-F."/>
            <person name="Hugenholtz P."/>
            <person name="Woyke T."/>
            <person name="Wu D."/>
            <person name="Tindall B."/>
            <person name="Pomrenke H.G."/>
            <person name="Brambilla E."/>
            <person name="Klenk H.-P."/>
            <person name="Eisen J.A."/>
        </authorList>
    </citation>
    <scope>NUCLEOTIDE SEQUENCE [LARGE SCALE GENOMIC DNA]</scope>
    <source>
        <strain evidence="2">ATCC 49424 / DSM 5305 / JCM 21570 / NBRC 103401 / IFAM 1448</strain>
    </source>
</reference>